<dbReference type="Proteomes" id="UP001320706">
    <property type="component" value="Unassembled WGS sequence"/>
</dbReference>
<keyword evidence="2" id="KW-1185">Reference proteome</keyword>
<organism evidence="1 2">
    <name type="scientific">Zalaria obscura</name>
    <dbReference type="NCBI Taxonomy" id="2024903"/>
    <lineage>
        <taxon>Eukaryota</taxon>
        <taxon>Fungi</taxon>
        <taxon>Dikarya</taxon>
        <taxon>Ascomycota</taxon>
        <taxon>Pezizomycotina</taxon>
        <taxon>Dothideomycetes</taxon>
        <taxon>Dothideomycetidae</taxon>
        <taxon>Dothideales</taxon>
        <taxon>Zalariaceae</taxon>
        <taxon>Zalaria</taxon>
    </lineage>
</organism>
<evidence type="ECO:0000313" key="1">
    <source>
        <dbReference type="EMBL" id="KAK8211492.1"/>
    </source>
</evidence>
<name>A0ACC3SFS3_9PEZI</name>
<comment type="caution">
    <text evidence="1">The sequence shown here is derived from an EMBL/GenBank/DDBJ whole genome shotgun (WGS) entry which is preliminary data.</text>
</comment>
<proteinExistence type="predicted"/>
<dbReference type="EMBL" id="JAMKPW020000013">
    <property type="protein sequence ID" value="KAK8211492.1"/>
    <property type="molecule type" value="Genomic_DNA"/>
</dbReference>
<reference evidence="1" key="1">
    <citation type="submission" date="2024-02" db="EMBL/GenBank/DDBJ databases">
        <title>Metagenome Assembled Genome of Zalaria obscura JY119.</title>
        <authorList>
            <person name="Vighnesh L."/>
            <person name="Jagadeeshwari U."/>
            <person name="Venkata Ramana C."/>
            <person name="Sasikala C."/>
        </authorList>
    </citation>
    <scope>NUCLEOTIDE SEQUENCE</scope>
    <source>
        <strain evidence="1">JY119</strain>
    </source>
</reference>
<gene>
    <name evidence="1" type="ORF">M8818_003145</name>
</gene>
<sequence length="270" mass="29971">MALMSAPVVEEHQWFDQFVPSKGSGGIKDELQCYSLPFGYIGLLSHLVTYWTVICLGINKKPLWPFSGEKSELKHSKFDYLVAIVSVIICIPVATFSIVRCRNSWQFVLMAVWKLTMSFTMACIGLHRATILRRTAKGIIKPAAPLWWLTVYAAGVAVGMTGLISILIKAWPMYPKTHTVTYVFAAFIGAVAVIVLLIFLFTGDSIADRFGWGSFFTAATALSGVGILSALYSDMILAAVSDNWSGAPFDDNKYIFWTWFAAKRLPTLSW</sequence>
<accession>A0ACC3SFS3</accession>
<evidence type="ECO:0000313" key="2">
    <source>
        <dbReference type="Proteomes" id="UP001320706"/>
    </source>
</evidence>
<protein>
    <submittedName>
        <fullName evidence="1">Uncharacterized protein</fullName>
    </submittedName>
</protein>